<feature type="domain" description="HAMP" evidence="14">
    <location>
        <begin position="198"/>
        <end position="250"/>
    </location>
</feature>
<dbReference type="Pfam" id="PF06580">
    <property type="entry name" value="His_kinase"/>
    <property type="match status" value="1"/>
</dbReference>
<evidence type="ECO:0000256" key="3">
    <source>
        <dbReference type="ARBA" id="ARBA00012438"/>
    </source>
</evidence>
<dbReference type="InterPro" id="IPR003594">
    <property type="entry name" value="HATPase_dom"/>
</dbReference>
<dbReference type="SUPFAM" id="SSF55874">
    <property type="entry name" value="ATPase domain of HSP90 chaperone/DNA topoisomerase II/histidine kinase"/>
    <property type="match status" value="1"/>
</dbReference>
<dbReference type="SUPFAM" id="SSF158472">
    <property type="entry name" value="HAMP domain-like"/>
    <property type="match status" value="1"/>
</dbReference>
<dbReference type="PANTHER" id="PTHR34220">
    <property type="entry name" value="SENSOR HISTIDINE KINASE YPDA"/>
    <property type="match status" value="1"/>
</dbReference>
<dbReference type="InterPro" id="IPR036890">
    <property type="entry name" value="HATPase_C_sf"/>
</dbReference>
<dbReference type="PROSITE" id="PS50109">
    <property type="entry name" value="HIS_KIN"/>
    <property type="match status" value="1"/>
</dbReference>
<reference evidence="16" key="2">
    <citation type="submission" date="2015-03" db="EMBL/GenBank/DDBJ databases">
        <title>Genome sequence of Paenibacillus beijingensis strain DSM 24997T.</title>
        <authorList>
            <person name="Kwak Y."/>
            <person name="Shin J.-H."/>
        </authorList>
    </citation>
    <scope>NUCLEOTIDE SEQUENCE [LARGE SCALE GENOMIC DNA]</scope>
    <source>
        <strain evidence="16">DSM 24997</strain>
    </source>
</reference>
<keyword evidence="6" id="KW-0808">Transferase</keyword>
<feature type="region of interest" description="Disordered" evidence="12">
    <location>
        <begin position="466"/>
        <end position="487"/>
    </location>
</feature>
<protein>
    <recommendedName>
        <fullName evidence="3">histidine kinase</fullName>
        <ecNumber evidence="3">2.7.13.3</ecNumber>
    </recommendedName>
</protein>
<dbReference type="STRING" id="1126833.VN24_06105"/>
<feature type="domain" description="Histidine kinase" evidence="13">
    <location>
        <begin position="274"/>
        <end position="474"/>
    </location>
</feature>
<dbReference type="AlphaFoldDB" id="A0A0D5NG48"/>
<gene>
    <name evidence="15" type="ORF">VN24_06105</name>
</gene>
<keyword evidence="11" id="KW-0472">Membrane</keyword>
<dbReference type="SMART" id="SM00304">
    <property type="entry name" value="HAMP"/>
    <property type="match status" value="1"/>
</dbReference>
<evidence type="ECO:0000256" key="10">
    <source>
        <dbReference type="ARBA" id="ARBA00023012"/>
    </source>
</evidence>
<dbReference type="PRINTS" id="PR00344">
    <property type="entry name" value="BCTRLSENSOR"/>
</dbReference>
<comment type="subcellular location">
    <subcellularLocation>
        <location evidence="2">Cell membrane</location>
        <topology evidence="2">Multi-pass membrane protein</topology>
    </subcellularLocation>
</comment>
<keyword evidence="8" id="KW-0418">Kinase</keyword>
<dbReference type="InterPro" id="IPR050640">
    <property type="entry name" value="Bact_2-comp_sensor_kinase"/>
</dbReference>
<keyword evidence="7" id="KW-0547">Nucleotide-binding</keyword>
<evidence type="ECO:0000256" key="9">
    <source>
        <dbReference type="ARBA" id="ARBA00022840"/>
    </source>
</evidence>
<evidence type="ECO:0000256" key="6">
    <source>
        <dbReference type="ARBA" id="ARBA00022679"/>
    </source>
</evidence>
<evidence type="ECO:0000256" key="7">
    <source>
        <dbReference type="ARBA" id="ARBA00022741"/>
    </source>
</evidence>
<evidence type="ECO:0000256" key="5">
    <source>
        <dbReference type="ARBA" id="ARBA00022553"/>
    </source>
</evidence>
<dbReference type="GO" id="GO:0000155">
    <property type="term" value="F:phosphorelay sensor kinase activity"/>
    <property type="evidence" value="ECO:0007669"/>
    <property type="project" value="InterPro"/>
</dbReference>
<dbReference type="PANTHER" id="PTHR34220:SF7">
    <property type="entry name" value="SENSOR HISTIDINE KINASE YPDA"/>
    <property type="match status" value="1"/>
</dbReference>
<evidence type="ECO:0000256" key="2">
    <source>
        <dbReference type="ARBA" id="ARBA00004651"/>
    </source>
</evidence>
<dbReference type="Proteomes" id="UP000032633">
    <property type="component" value="Chromosome"/>
</dbReference>
<keyword evidence="9" id="KW-0067">ATP-binding</keyword>
<dbReference type="OrthoDB" id="9776552at2"/>
<name>A0A0D5NG48_9BACL</name>
<evidence type="ECO:0000313" key="15">
    <source>
        <dbReference type="EMBL" id="AJY74226.1"/>
    </source>
</evidence>
<dbReference type="EC" id="2.7.13.3" evidence="3"/>
<evidence type="ECO:0000256" key="8">
    <source>
        <dbReference type="ARBA" id="ARBA00022777"/>
    </source>
</evidence>
<evidence type="ECO:0000256" key="11">
    <source>
        <dbReference type="ARBA" id="ARBA00023136"/>
    </source>
</evidence>
<dbReference type="Pfam" id="PF02518">
    <property type="entry name" value="HATPase_c"/>
    <property type="match status" value="1"/>
</dbReference>
<dbReference type="Pfam" id="PF00672">
    <property type="entry name" value="HAMP"/>
    <property type="match status" value="1"/>
</dbReference>
<dbReference type="PATRIC" id="fig|1126833.4.peg.1326"/>
<dbReference type="GO" id="GO:0005524">
    <property type="term" value="F:ATP binding"/>
    <property type="evidence" value="ECO:0007669"/>
    <property type="project" value="UniProtKB-KW"/>
</dbReference>
<dbReference type="CDD" id="cd06225">
    <property type="entry name" value="HAMP"/>
    <property type="match status" value="1"/>
</dbReference>
<keyword evidence="5" id="KW-0597">Phosphoprotein</keyword>
<sequence length="487" mass="54105">MTIRMKLLLFIPLLVLLVNSVTYFLFESGKIVQTSYDRTIVRVLLYKQSVKTAEDHLKTLYGYLLNPNDGGAGELGRSREQLLAARASLVDTTASTPMASAAAGYVHMLDTLMEQEQAALAAATTPALRPALDRYEEAEQTTGFIREEGQHLVDMELSLYQPVYKQIQQETGRINRLGAAILIVNTVMSVVIAIWISRSITRPVSRLVAMARQVSTGNLRLEPPPRSGDELGILLGAFTQMSSDLNVLIEKDKESLERDRFVKELELQALQSQINPHFLFNTLNVLSKLALLEGAEKTSDLIVSMSNLLRYNLRKLDRPVTLREELEHVKEYITIQQARFRDRVKFETDIDDSALDVPIPLLTLQPIVENSFLHGIADMEQGAVIRLEAARRADEVRITLSDNGIGMSEQERLALLRLEEAEAGAEKKPQAGTGLGTRNVFKRLQLFYGSGDLVDIESGPGEGTKVTIRIPAGKGGGTIHVQSDDRR</sequence>
<proteinExistence type="predicted"/>
<evidence type="ECO:0000256" key="4">
    <source>
        <dbReference type="ARBA" id="ARBA00022475"/>
    </source>
</evidence>
<keyword evidence="10" id="KW-0902">Two-component regulatory system</keyword>
<dbReference type="RefSeq" id="WP_045669662.1">
    <property type="nucleotide sequence ID" value="NZ_CP011058.1"/>
</dbReference>
<dbReference type="PROSITE" id="PS50885">
    <property type="entry name" value="HAMP"/>
    <property type="match status" value="1"/>
</dbReference>
<comment type="catalytic activity">
    <reaction evidence="1">
        <text>ATP + protein L-histidine = ADP + protein N-phospho-L-histidine.</text>
        <dbReference type="EC" id="2.7.13.3"/>
    </reaction>
</comment>
<organism evidence="15 16">
    <name type="scientific">Paenibacillus beijingensis</name>
    <dbReference type="NCBI Taxonomy" id="1126833"/>
    <lineage>
        <taxon>Bacteria</taxon>
        <taxon>Bacillati</taxon>
        <taxon>Bacillota</taxon>
        <taxon>Bacilli</taxon>
        <taxon>Bacillales</taxon>
        <taxon>Paenibacillaceae</taxon>
        <taxon>Paenibacillus</taxon>
    </lineage>
</organism>
<dbReference type="EMBL" id="CP011058">
    <property type="protein sequence ID" value="AJY74226.1"/>
    <property type="molecule type" value="Genomic_DNA"/>
</dbReference>
<dbReference type="InterPro" id="IPR003660">
    <property type="entry name" value="HAMP_dom"/>
</dbReference>
<dbReference type="HOGENOM" id="CLU_020473_5_1_9"/>
<evidence type="ECO:0000313" key="16">
    <source>
        <dbReference type="Proteomes" id="UP000032633"/>
    </source>
</evidence>
<evidence type="ECO:0000256" key="12">
    <source>
        <dbReference type="SAM" id="MobiDB-lite"/>
    </source>
</evidence>
<dbReference type="KEGG" id="pbj:VN24_06105"/>
<dbReference type="Gene3D" id="6.10.340.10">
    <property type="match status" value="1"/>
</dbReference>
<dbReference type="SMART" id="SM00387">
    <property type="entry name" value="HATPase_c"/>
    <property type="match status" value="1"/>
</dbReference>
<evidence type="ECO:0000256" key="1">
    <source>
        <dbReference type="ARBA" id="ARBA00000085"/>
    </source>
</evidence>
<accession>A0A0D5NG48</accession>
<evidence type="ECO:0000259" key="13">
    <source>
        <dbReference type="PROSITE" id="PS50109"/>
    </source>
</evidence>
<evidence type="ECO:0000259" key="14">
    <source>
        <dbReference type="PROSITE" id="PS50885"/>
    </source>
</evidence>
<keyword evidence="16" id="KW-1185">Reference proteome</keyword>
<dbReference type="InterPro" id="IPR005467">
    <property type="entry name" value="His_kinase_dom"/>
</dbReference>
<dbReference type="InterPro" id="IPR004358">
    <property type="entry name" value="Sig_transdc_His_kin-like_C"/>
</dbReference>
<dbReference type="Gene3D" id="3.30.565.10">
    <property type="entry name" value="Histidine kinase-like ATPase, C-terminal domain"/>
    <property type="match status" value="1"/>
</dbReference>
<dbReference type="InterPro" id="IPR010559">
    <property type="entry name" value="Sig_transdc_His_kin_internal"/>
</dbReference>
<keyword evidence="4" id="KW-1003">Cell membrane</keyword>
<dbReference type="GO" id="GO:0005886">
    <property type="term" value="C:plasma membrane"/>
    <property type="evidence" value="ECO:0007669"/>
    <property type="project" value="UniProtKB-SubCell"/>
</dbReference>
<reference evidence="15 16" key="1">
    <citation type="journal article" date="2015" name="J. Biotechnol.">
        <title>Complete genome sequence of Paenibacillus beijingensis 7188(T) (=DSM 24997(T)), a novel rhizobacterium from jujube garden soil.</title>
        <authorList>
            <person name="Kwak Y."/>
            <person name="Shin J.H."/>
        </authorList>
    </citation>
    <scope>NUCLEOTIDE SEQUENCE [LARGE SCALE GENOMIC DNA]</scope>
    <source>
        <strain evidence="15 16">DSM 24997</strain>
    </source>
</reference>